<accession>A0A1B6GMH0</accession>
<keyword evidence="3" id="KW-1003">Cell membrane</keyword>
<dbReference type="PANTHER" id="PTHR22907">
    <property type="entry name" value="GH04558P"/>
    <property type="match status" value="1"/>
</dbReference>
<dbReference type="InterPro" id="IPR051962">
    <property type="entry name" value="Cuticlin"/>
</dbReference>
<dbReference type="SMART" id="SM00241">
    <property type="entry name" value="ZP"/>
    <property type="match status" value="1"/>
</dbReference>
<keyword evidence="7 8" id="KW-0472">Membrane</keyword>
<keyword evidence="6 8" id="KW-1133">Transmembrane helix</keyword>
<dbReference type="PANTHER" id="PTHR22907:SF54">
    <property type="entry name" value="GH04558P"/>
    <property type="match status" value="1"/>
</dbReference>
<keyword evidence="5 9" id="KW-0732">Signal</keyword>
<evidence type="ECO:0000256" key="5">
    <source>
        <dbReference type="ARBA" id="ARBA00022729"/>
    </source>
</evidence>
<name>A0A1B6GMH0_9HEMI</name>
<evidence type="ECO:0000259" key="10">
    <source>
        <dbReference type="PROSITE" id="PS51034"/>
    </source>
</evidence>
<feature type="chain" id="PRO_5008583782" description="ZP domain-containing protein" evidence="9">
    <location>
        <begin position="19"/>
        <end position="399"/>
    </location>
</feature>
<organism evidence="11">
    <name type="scientific">Cuerna arida</name>
    <dbReference type="NCBI Taxonomy" id="1464854"/>
    <lineage>
        <taxon>Eukaryota</taxon>
        <taxon>Metazoa</taxon>
        <taxon>Ecdysozoa</taxon>
        <taxon>Arthropoda</taxon>
        <taxon>Hexapoda</taxon>
        <taxon>Insecta</taxon>
        <taxon>Pterygota</taxon>
        <taxon>Neoptera</taxon>
        <taxon>Paraneoptera</taxon>
        <taxon>Hemiptera</taxon>
        <taxon>Auchenorrhyncha</taxon>
        <taxon>Membracoidea</taxon>
        <taxon>Cicadellidae</taxon>
        <taxon>Cicadellinae</taxon>
        <taxon>Proconiini</taxon>
        <taxon>Cuerna</taxon>
    </lineage>
</organism>
<evidence type="ECO:0000256" key="1">
    <source>
        <dbReference type="ARBA" id="ARBA00004251"/>
    </source>
</evidence>
<dbReference type="AlphaFoldDB" id="A0A1B6GMH0"/>
<gene>
    <name evidence="11" type="ORF">g.48923</name>
</gene>
<dbReference type="PROSITE" id="PS51034">
    <property type="entry name" value="ZP_2"/>
    <property type="match status" value="1"/>
</dbReference>
<sequence>MLIITLFVISVLLIGLHTAPPSSAGSRLKLNITDAIENIQIECNSNDIEIIVKTPNGLFKGMVYPKGLGLNSSCISKLSQKSSQTRYSLPLRSCNTMSTFLDDGSLVYSNIIVVQPHPKLFTNQGRGFRVQCKYDIRDNIIINDQSSVDDVQAKPLRSEPVPAIVMKILHGTMDADDRIAQQANIGDPLTLLIEAVETRNFTKYGFEVTDCSVRDGIGMNEQKLINRNGCPYDRDIMGVFSYFDNFTKAMVPFQAHKFPQTKSVYYQCLVRLCDANRGNCGQPQPNRCRLSADKVKRDISDETPAVIEVYSGLFVNEETKENDKNDFFDEVFSEKTSNAICISHRKFAIGMVVVGLLLMLIAIIAILCLISKRTRKPVSRTTSSIYSGPYTNTSYSHTS</sequence>
<dbReference type="GO" id="GO:0042302">
    <property type="term" value="F:structural constituent of cuticle"/>
    <property type="evidence" value="ECO:0007669"/>
    <property type="project" value="UniProtKB-KW"/>
</dbReference>
<dbReference type="InterPro" id="IPR001507">
    <property type="entry name" value="ZP_dom"/>
</dbReference>
<dbReference type="EMBL" id="GECZ01006145">
    <property type="protein sequence ID" value="JAS63624.1"/>
    <property type="molecule type" value="Transcribed_RNA"/>
</dbReference>
<dbReference type="Gene3D" id="2.60.40.3210">
    <property type="entry name" value="Zona pellucida, ZP-N domain"/>
    <property type="match status" value="1"/>
</dbReference>
<evidence type="ECO:0000256" key="8">
    <source>
        <dbReference type="SAM" id="Phobius"/>
    </source>
</evidence>
<feature type="signal peptide" evidence="9">
    <location>
        <begin position="1"/>
        <end position="18"/>
    </location>
</feature>
<evidence type="ECO:0000256" key="6">
    <source>
        <dbReference type="ARBA" id="ARBA00022989"/>
    </source>
</evidence>
<feature type="transmembrane region" description="Helical" evidence="8">
    <location>
        <begin position="347"/>
        <end position="370"/>
    </location>
</feature>
<dbReference type="InterPro" id="IPR057475">
    <property type="entry name" value="CUT_C"/>
</dbReference>
<dbReference type="GO" id="GO:0005886">
    <property type="term" value="C:plasma membrane"/>
    <property type="evidence" value="ECO:0007669"/>
    <property type="project" value="UniProtKB-SubCell"/>
</dbReference>
<keyword evidence="4 8" id="KW-0812">Transmembrane</keyword>
<protein>
    <recommendedName>
        <fullName evidence="10">ZP domain-containing protein</fullName>
    </recommendedName>
</protein>
<evidence type="ECO:0000256" key="7">
    <source>
        <dbReference type="ARBA" id="ARBA00023136"/>
    </source>
</evidence>
<evidence type="ECO:0000256" key="3">
    <source>
        <dbReference type="ARBA" id="ARBA00022475"/>
    </source>
</evidence>
<dbReference type="Pfam" id="PF25057">
    <property type="entry name" value="CUT_N"/>
    <property type="match status" value="1"/>
</dbReference>
<feature type="domain" description="ZP" evidence="10">
    <location>
        <begin position="42"/>
        <end position="287"/>
    </location>
</feature>
<evidence type="ECO:0000256" key="9">
    <source>
        <dbReference type="SAM" id="SignalP"/>
    </source>
</evidence>
<reference evidence="11" key="1">
    <citation type="submission" date="2015-11" db="EMBL/GenBank/DDBJ databases">
        <title>De novo transcriptome assembly of four potential Pierce s Disease insect vectors from Arizona vineyards.</title>
        <authorList>
            <person name="Tassone E.E."/>
        </authorList>
    </citation>
    <scope>NUCLEOTIDE SEQUENCE</scope>
</reference>
<proteinExistence type="predicted"/>
<evidence type="ECO:0000313" key="11">
    <source>
        <dbReference type="EMBL" id="JAS63624.1"/>
    </source>
</evidence>
<dbReference type="InterPro" id="IPR042235">
    <property type="entry name" value="ZP-C_dom"/>
</dbReference>
<dbReference type="Pfam" id="PF25301">
    <property type="entry name" value="CUT_C"/>
    <property type="match status" value="1"/>
</dbReference>
<dbReference type="InterPro" id="IPR056953">
    <property type="entry name" value="CUT_N"/>
</dbReference>
<evidence type="ECO:0000256" key="4">
    <source>
        <dbReference type="ARBA" id="ARBA00022692"/>
    </source>
</evidence>
<keyword evidence="2" id="KW-0193">Cuticle</keyword>
<comment type="subcellular location">
    <subcellularLocation>
        <location evidence="1">Cell membrane</location>
        <topology evidence="1">Single-pass type I membrane protein</topology>
    </subcellularLocation>
</comment>
<dbReference type="Gene3D" id="2.60.40.4100">
    <property type="entry name" value="Zona pellucida, ZP-C domain"/>
    <property type="match status" value="1"/>
</dbReference>
<evidence type="ECO:0000256" key="2">
    <source>
        <dbReference type="ARBA" id="ARBA00022460"/>
    </source>
</evidence>